<dbReference type="SMART" id="SM00175">
    <property type="entry name" value="RAB"/>
    <property type="match status" value="1"/>
</dbReference>
<dbReference type="PROSITE" id="PS51420">
    <property type="entry name" value="RHO"/>
    <property type="match status" value="1"/>
</dbReference>
<dbReference type="InterPro" id="IPR027417">
    <property type="entry name" value="P-loop_NTPase"/>
</dbReference>
<dbReference type="EMBL" id="KE346276">
    <property type="protein sequence ID" value="EXC32024.1"/>
    <property type="molecule type" value="Genomic_DNA"/>
</dbReference>
<dbReference type="InterPro" id="IPR003578">
    <property type="entry name" value="Small_GTPase_Rho"/>
</dbReference>
<dbReference type="GO" id="GO:0003924">
    <property type="term" value="F:GTPase activity"/>
    <property type="evidence" value="ECO:0007669"/>
    <property type="project" value="InterPro"/>
</dbReference>
<dbReference type="STRING" id="981085.W9S9F6"/>
<sequence length="187" mass="20715">MNTARFIKCVTVGDGAVGKTCMLISYTSNTFPTDYVPTVFDNFSANVVVDGSTVNLGLWDTAGQEDYNRLRPLSYRGADVFLLAFSLIGKASYENISKKWIPELRHYAPNVPIVLVGTKLDLRDEKQYLIDHPGATLITTAQACLQLNHMHSHYINLLETAYGEELKKTIGAVVYVECSSKTQQVSS</sequence>
<dbReference type="CDD" id="cd04133">
    <property type="entry name" value="Rop_like"/>
    <property type="match status" value="1"/>
</dbReference>
<dbReference type="Gene3D" id="3.40.50.300">
    <property type="entry name" value="P-loop containing nucleotide triphosphate hydrolases"/>
    <property type="match status" value="1"/>
</dbReference>
<keyword evidence="2" id="KW-0547">Nucleotide-binding</keyword>
<evidence type="ECO:0000256" key="4">
    <source>
        <dbReference type="ARBA" id="ARBA00023288"/>
    </source>
</evidence>
<dbReference type="GO" id="GO:0007264">
    <property type="term" value="P:small GTPase-mediated signal transduction"/>
    <property type="evidence" value="ECO:0007669"/>
    <property type="project" value="InterPro"/>
</dbReference>
<dbReference type="InterPro" id="IPR005225">
    <property type="entry name" value="Small_GTP-bd"/>
</dbReference>
<dbReference type="PANTHER" id="PTHR24072">
    <property type="entry name" value="RHO FAMILY GTPASE"/>
    <property type="match status" value="1"/>
</dbReference>
<evidence type="ECO:0000256" key="2">
    <source>
        <dbReference type="ARBA" id="ARBA00022741"/>
    </source>
</evidence>
<evidence type="ECO:0000256" key="3">
    <source>
        <dbReference type="ARBA" id="ARBA00023134"/>
    </source>
</evidence>
<accession>W9S9F6</accession>
<proteinExistence type="inferred from homology"/>
<dbReference type="NCBIfam" id="TIGR00231">
    <property type="entry name" value="small_GTP"/>
    <property type="match status" value="1"/>
</dbReference>
<reference evidence="6" key="1">
    <citation type="submission" date="2013-01" db="EMBL/GenBank/DDBJ databases">
        <title>Draft Genome Sequence of a Mulberry Tree, Morus notabilis C.K. Schneid.</title>
        <authorList>
            <person name="He N."/>
            <person name="Zhao S."/>
        </authorList>
    </citation>
    <scope>NUCLEOTIDE SEQUENCE</scope>
</reference>
<dbReference type="PROSITE" id="PS51419">
    <property type="entry name" value="RAB"/>
    <property type="match status" value="1"/>
</dbReference>
<dbReference type="AlphaFoldDB" id="W9S9F6"/>
<organism evidence="5 6">
    <name type="scientific">Morus notabilis</name>
    <dbReference type="NCBI Taxonomy" id="981085"/>
    <lineage>
        <taxon>Eukaryota</taxon>
        <taxon>Viridiplantae</taxon>
        <taxon>Streptophyta</taxon>
        <taxon>Embryophyta</taxon>
        <taxon>Tracheophyta</taxon>
        <taxon>Spermatophyta</taxon>
        <taxon>Magnoliopsida</taxon>
        <taxon>eudicotyledons</taxon>
        <taxon>Gunneridae</taxon>
        <taxon>Pentapetalae</taxon>
        <taxon>rosids</taxon>
        <taxon>fabids</taxon>
        <taxon>Rosales</taxon>
        <taxon>Moraceae</taxon>
        <taxon>Moreae</taxon>
        <taxon>Morus</taxon>
    </lineage>
</organism>
<dbReference type="SUPFAM" id="SSF52540">
    <property type="entry name" value="P-loop containing nucleoside triphosphate hydrolases"/>
    <property type="match status" value="1"/>
</dbReference>
<evidence type="ECO:0000256" key="1">
    <source>
        <dbReference type="ARBA" id="ARBA00010142"/>
    </source>
</evidence>
<evidence type="ECO:0000313" key="5">
    <source>
        <dbReference type="EMBL" id="EXC32024.1"/>
    </source>
</evidence>
<dbReference type="PROSITE" id="PS51421">
    <property type="entry name" value="RAS"/>
    <property type="match status" value="1"/>
</dbReference>
<protein>
    <submittedName>
        <fullName evidence="5">Rac-like GTP-binding protein RAC2</fullName>
    </submittedName>
</protein>
<dbReference type="Proteomes" id="UP000030645">
    <property type="component" value="Unassembled WGS sequence"/>
</dbReference>
<evidence type="ECO:0000313" key="6">
    <source>
        <dbReference type="Proteomes" id="UP000030645"/>
    </source>
</evidence>
<dbReference type="PRINTS" id="PR00449">
    <property type="entry name" value="RASTRNSFRMNG"/>
</dbReference>
<dbReference type="SMART" id="SM00173">
    <property type="entry name" value="RAS"/>
    <property type="match status" value="1"/>
</dbReference>
<dbReference type="SMART" id="SM00174">
    <property type="entry name" value="RHO"/>
    <property type="match status" value="1"/>
</dbReference>
<keyword evidence="6" id="KW-1185">Reference proteome</keyword>
<comment type="similarity">
    <text evidence="1">Belongs to the small GTPase superfamily. Rho family.</text>
</comment>
<name>W9S9F6_9ROSA</name>
<dbReference type="Pfam" id="PF00071">
    <property type="entry name" value="Ras"/>
    <property type="match status" value="1"/>
</dbReference>
<dbReference type="FunFam" id="3.40.50.300:FF:001179">
    <property type="entry name" value="Rho family GTPase"/>
    <property type="match status" value="1"/>
</dbReference>
<dbReference type="GO" id="GO:0005525">
    <property type="term" value="F:GTP binding"/>
    <property type="evidence" value="ECO:0007669"/>
    <property type="project" value="UniProtKB-KW"/>
</dbReference>
<dbReference type="eggNOG" id="KOG0393">
    <property type="taxonomic scope" value="Eukaryota"/>
</dbReference>
<keyword evidence="3" id="KW-0342">GTP-binding</keyword>
<keyword evidence="4" id="KW-0449">Lipoprotein</keyword>
<gene>
    <name evidence="5" type="ORF">L484_001665</name>
</gene>
<dbReference type="InterPro" id="IPR001806">
    <property type="entry name" value="Small_GTPase"/>
</dbReference>